<keyword evidence="2" id="KW-1185">Reference proteome</keyword>
<gene>
    <name evidence="1" type="ORF">HPS56_13165</name>
</gene>
<reference evidence="1 2" key="1">
    <citation type="submission" date="2020-05" db="EMBL/GenBank/DDBJ databases">
        <title>Distinct polysaccharide utilization as determinants for interspecies competition between intestinal Prevotella spp.</title>
        <authorList>
            <person name="Galvez E.J.C."/>
            <person name="Iljazovic A."/>
            <person name="Strowig T."/>
        </authorList>
    </citation>
    <scope>NUCLEOTIDE SEQUENCE [LARGE SCALE GENOMIC DNA]</scope>
    <source>
        <strain evidence="1 2">PMUR</strain>
    </source>
</reference>
<evidence type="ECO:0000313" key="1">
    <source>
        <dbReference type="EMBL" id="NPD93261.1"/>
    </source>
</evidence>
<proteinExistence type="predicted"/>
<accession>A0ABX2APT1</accession>
<sequence>MKEKIYSAILIMASLMFINCTSDFETEEKTNAEKAAELRLKILELAEDYDINVKLEDKYDGGNIDIDIEDIEGLFKAISAVRGNYKMIASNNGKTNSLKQVPKRNNRVKTKGEENETFENFGYIFTVNGNPENSPYFRVSNGYWDFECSCMADWFWSSTGHLVSPSVHPQIDVISKPGGPLYSGNIASSNFDYFGRGGMSFSFDGDVEYCVSLSNLSVLHFYFNVYGMIHSETKGDITWILK</sequence>
<organism evidence="1 2">
    <name type="scientific">Xylanibacter muris</name>
    <dbReference type="NCBI Taxonomy" id="2736290"/>
    <lineage>
        <taxon>Bacteria</taxon>
        <taxon>Pseudomonadati</taxon>
        <taxon>Bacteroidota</taxon>
        <taxon>Bacteroidia</taxon>
        <taxon>Bacteroidales</taxon>
        <taxon>Prevotellaceae</taxon>
        <taxon>Xylanibacter</taxon>
    </lineage>
</organism>
<dbReference type="RefSeq" id="WP_172277575.1">
    <property type="nucleotide sequence ID" value="NZ_JABKKF010000022.1"/>
</dbReference>
<protein>
    <recommendedName>
        <fullName evidence="3">DUF5033 domain-containing protein</fullName>
    </recommendedName>
</protein>
<evidence type="ECO:0008006" key="3">
    <source>
        <dbReference type="Google" id="ProtNLM"/>
    </source>
</evidence>
<comment type="caution">
    <text evidence="1">The sequence shown here is derived from an EMBL/GenBank/DDBJ whole genome shotgun (WGS) entry which is preliminary data.</text>
</comment>
<name>A0ABX2APT1_9BACT</name>
<evidence type="ECO:0000313" key="2">
    <source>
        <dbReference type="Proteomes" id="UP000714420"/>
    </source>
</evidence>
<dbReference type="EMBL" id="JABKKF010000022">
    <property type="protein sequence ID" value="NPD93261.1"/>
    <property type="molecule type" value="Genomic_DNA"/>
</dbReference>
<dbReference type="Proteomes" id="UP000714420">
    <property type="component" value="Unassembled WGS sequence"/>
</dbReference>